<feature type="domain" description="Peptidase M12A" evidence="6">
    <location>
        <begin position="48"/>
        <end position="262"/>
    </location>
</feature>
<feature type="signal peptide" evidence="5">
    <location>
        <begin position="1"/>
        <end position="24"/>
    </location>
</feature>
<dbReference type="GO" id="GO:0033627">
    <property type="term" value="P:cell adhesion mediated by integrin"/>
    <property type="evidence" value="ECO:0007669"/>
    <property type="project" value="TreeGrafter"/>
</dbReference>
<dbReference type="PROSITE" id="PS51257">
    <property type="entry name" value="PROKAR_LIPOPROTEIN"/>
    <property type="match status" value="1"/>
</dbReference>
<dbReference type="SMART" id="SM00191">
    <property type="entry name" value="Int_alpha"/>
    <property type="match status" value="6"/>
</dbReference>
<dbReference type="PROSITE" id="PS51864">
    <property type="entry name" value="ASTACIN"/>
    <property type="match status" value="1"/>
</dbReference>
<evidence type="ECO:0000256" key="5">
    <source>
        <dbReference type="SAM" id="SignalP"/>
    </source>
</evidence>
<gene>
    <name evidence="7" type="ORF">SOCE836_092680</name>
</gene>
<evidence type="ECO:0000256" key="3">
    <source>
        <dbReference type="ARBA" id="ARBA00023180"/>
    </source>
</evidence>
<keyword evidence="4" id="KW-0378">Hydrolase</keyword>
<feature type="active site" evidence="4">
    <location>
        <position position="147"/>
    </location>
</feature>
<dbReference type="GO" id="GO:0009897">
    <property type="term" value="C:external side of plasma membrane"/>
    <property type="evidence" value="ECO:0007669"/>
    <property type="project" value="TreeGrafter"/>
</dbReference>
<keyword evidence="3" id="KW-0325">Glycoprotein</keyword>
<dbReference type="InterPro" id="IPR001506">
    <property type="entry name" value="Peptidase_M12A"/>
</dbReference>
<feature type="chain" id="PRO_5020326646" description="Peptidase M12A domain-containing protein" evidence="5">
    <location>
        <begin position="25"/>
        <end position="736"/>
    </location>
</feature>
<dbReference type="InterPro" id="IPR013517">
    <property type="entry name" value="FG-GAP"/>
</dbReference>
<keyword evidence="2" id="KW-0677">Repeat</keyword>
<dbReference type="InterPro" id="IPR006026">
    <property type="entry name" value="Peptidase_Metallo"/>
</dbReference>
<evidence type="ECO:0000256" key="1">
    <source>
        <dbReference type="ARBA" id="ARBA00022729"/>
    </source>
</evidence>
<dbReference type="RefSeq" id="WP_129579761.1">
    <property type="nucleotide sequence ID" value="NZ_CP012672.1"/>
</dbReference>
<comment type="cofactor">
    <cofactor evidence="4">
        <name>Zn(2+)</name>
        <dbReference type="ChEBI" id="CHEBI:29105"/>
    </cofactor>
    <text evidence="4">Binds 1 zinc ion per subunit.</text>
</comment>
<dbReference type="GO" id="GO:0008270">
    <property type="term" value="F:zinc ion binding"/>
    <property type="evidence" value="ECO:0007669"/>
    <property type="project" value="UniProtKB-UniRule"/>
</dbReference>
<evidence type="ECO:0000256" key="2">
    <source>
        <dbReference type="ARBA" id="ARBA00022737"/>
    </source>
</evidence>
<dbReference type="Proteomes" id="UP000295497">
    <property type="component" value="Chromosome"/>
</dbReference>
<organism evidence="7 8">
    <name type="scientific">Sorangium cellulosum</name>
    <name type="common">Polyangium cellulosum</name>
    <dbReference type="NCBI Taxonomy" id="56"/>
    <lineage>
        <taxon>Bacteria</taxon>
        <taxon>Pseudomonadati</taxon>
        <taxon>Myxococcota</taxon>
        <taxon>Polyangia</taxon>
        <taxon>Polyangiales</taxon>
        <taxon>Polyangiaceae</taxon>
        <taxon>Sorangium</taxon>
    </lineage>
</organism>
<comment type="caution">
    <text evidence="4">Lacks conserved residue(s) required for the propagation of feature annotation.</text>
</comment>
<dbReference type="PANTHER" id="PTHR23220">
    <property type="entry name" value="INTEGRIN ALPHA"/>
    <property type="match status" value="1"/>
</dbReference>
<reference evidence="7 8" key="1">
    <citation type="submission" date="2015-09" db="EMBL/GenBank/DDBJ databases">
        <title>Sorangium comparison.</title>
        <authorList>
            <person name="Zaburannyi N."/>
            <person name="Bunk B."/>
            <person name="Overmann J."/>
            <person name="Mueller R."/>
        </authorList>
    </citation>
    <scope>NUCLEOTIDE SEQUENCE [LARGE SCALE GENOMIC DNA]</scope>
    <source>
        <strain evidence="7 8">So ce836</strain>
    </source>
</reference>
<sequence>MLKANRAFTALPLIAAACMASACAADVAYDESEADESSTLDPIGSSSEALVRIGGDRFWYEGKVFYRFDSSMDSPAKTAVLAALDKMSKRLPIVFLPWTDPGGVYNYINFRRDTGSTGGSSEEVGMDGGSQDVTFFSTPSETTVTHEVLHAIGLHHEQQRVDRNTYVTVRGACIDGDHWYPDYAIIGNDDSITSGVYDFESIMHYTTGTWCASNAPSSCTIPNPFGGTLCATVTRKNGAPIFGGGIMSREDVNSIYYMYSKPFDAALVTDTVGASVAVGDFDGDGYSDVAVGVPSRTPGSVSYTGEVRVYKGTSRGLYAWQTITQADVGWSSTSFDHFGWSLAAANIDGDSMNTAELVIGAPYHDTDGVVDSGAVAVVRSDGFGKLKAWRTYTQKTQGADVVRANARFGESVALGRIARPLDSAGNPEPDWGLTVAIGAPGTDSNRGAVFLYGQQGDTSRRWTHKIAGSAVGDKFGSALAMGSLETSTRVDLVVGSPAANTDRGKVDIFFANPPGVFSSASAPMVSLSQSLAAPTTDTRAFGASLAIGNLRGDPTTGDDGINIVIGAPKTRSSAGEVYIYQQQAFASDPHAFYRSQTIQQNETPEAGDEFGFALAVANVDPSTPHDELMIGAPGENSDEGSISVFRRSGVGLQSFQFLRQSNIPDETNKVNSNFGYALAAGSINGLGDSLVTSDDFKNNPAGHIPDVVVGSPGSQGRGISLFFGKNTVGLEGKDKY</sequence>
<dbReference type="PRINTS" id="PR00480">
    <property type="entry name" value="ASTACIN"/>
</dbReference>
<dbReference type="GO" id="GO:0098609">
    <property type="term" value="P:cell-cell adhesion"/>
    <property type="evidence" value="ECO:0007669"/>
    <property type="project" value="TreeGrafter"/>
</dbReference>
<dbReference type="EMBL" id="CP012672">
    <property type="protein sequence ID" value="AUX37049.1"/>
    <property type="molecule type" value="Genomic_DNA"/>
</dbReference>
<keyword evidence="4" id="KW-0482">Metalloprotease</keyword>
<dbReference type="Pfam" id="PF01839">
    <property type="entry name" value="FG-GAP"/>
    <property type="match status" value="1"/>
</dbReference>
<keyword evidence="1 5" id="KW-0732">Signal</keyword>
<evidence type="ECO:0000259" key="6">
    <source>
        <dbReference type="PROSITE" id="PS51864"/>
    </source>
</evidence>
<feature type="binding site" evidence="4">
    <location>
        <position position="150"/>
    </location>
    <ligand>
        <name>Zn(2+)</name>
        <dbReference type="ChEBI" id="CHEBI:29105"/>
        <note>catalytic</note>
    </ligand>
</feature>
<dbReference type="InterPro" id="IPR013519">
    <property type="entry name" value="Int_alpha_beta-p"/>
</dbReference>
<evidence type="ECO:0000313" key="8">
    <source>
        <dbReference type="Proteomes" id="UP000295497"/>
    </source>
</evidence>
<dbReference type="PROSITE" id="PS51470">
    <property type="entry name" value="FG_GAP"/>
    <property type="match status" value="3"/>
</dbReference>
<dbReference type="GO" id="GO:0004222">
    <property type="term" value="F:metalloendopeptidase activity"/>
    <property type="evidence" value="ECO:0007669"/>
    <property type="project" value="UniProtKB-UniRule"/>
</dbReference>
<dbReference type="InterPro" id="IPR024079">
    <property type="entry name" value="MetalloPept_cat_dom_sf"/>
</dbReference>
<keyword evidence="4" id="KW-0862">Zinc</keyword>
<protein>
    <recommendedName>
        <fullName evidence="6">Peptidase M12A domain-containing protein</fullName>
    </recommendedName>
</protein>
<dbReference type="GO" id="GO:0006508">
    <property type="term" value="P:proteolysis"/>
    <property type="evidence" value="ECO:0007669"/>
    <property type="project" value="UniProtKB-KW"/>
</dbReference>
<keyword evidence="4" id="KW-0479">Metal-binding</keyword>
<dbReference type="AlphaFoldDB" id="A0A4P2R252"/>
<dbReference type="PANTHER" id="PTHR23220:SF122">
    <property type="entry name" value="INTEGRIN ALPHA-PS1"/>
    <property type="match status" value="1"/>
</dbReference>
<dbReference type="SUPFAM" id="SSF69318">
    <property type="entry name" value="Integrin alpha N-terminal domain"/>
    <property type="match status" value="2"/>
</dbReference>
<name>A0A4P2R252_SORCE</name>
<keyword evidence="4" id="KW-0645">Protease</keyword>
<evidence type="ECO:0000313" key="7">
    <source>
        <dbReference type="EMBL" id="AUX37049.1"/>
    </source>
</evidence>
<dbReference type="GO" id="GO:0005178">
    <property type="term" value="F:integrin binding"/>
    <property type="evidence" value="ECO:0007669"/>
    <property type="project" value="TreeGrafter"/>
</dbReference>
<dbReference type="GO" id="GO:0007229">
    <property type="term" value="P:integrin-mediated signaling pathway"/>
    <property type="evidence" value="ECO:0007669"/>
    <property type="project" value="TreeGrafter"/>
</dbReference>
<dbReference type="GO" id="GO:0008305">
    <property type="term" value="C:integrin complex"/>
    <property type="evidence" value="ECO:0007669"/>
    <property type="project" value="TreeGrafter"/>
</dbReference>
<dbReference type="InterPro" id="IPR028994">
    <property type="entry name" value="Integrin_alpha_N"/>
</dbReference>
<dbReference type="Gene3D" id="2.130.10.130">
    <property type="entry name" value="Integrin alpha, N-terminal"/>
    <property type="match status" value="2"/>
</dbReference>
<evidence type="ECO:0000256" key="4">
    <source>
        <dbReference type="PROSITE-ProRule" id="PRU01211"/>
    </source>
</evidence>
<dbReference type="SUPFAM" id="SSF55486">
    <property type="entry name" value="Metalloproteases ('zincins'), catalytic domain"/>
    <property type="match status" value="1"/>
</dbReference>
<accession>A0A4P2R252</accession>
<dbReference type="Gene3D" id="3.40.390.10">
    <property type="entry name" value="Collagenase (Catalytic Domain)"/>
    <property type="match status" value="1"/>
</dbReference>
<dbReference type="SMART" id="SM00235">
    <property type="entry name" value="ZnMc"/>
    <property type="match status" value="1"/>
</dbReference>
<proteinExistence type="predicted"/>
<feature type="binding site" evidence="4">
    <location>
        <position position="156"/>
    </location>
    <ligand>
        <name>Zn(2+)</name>
        <dbReference type="ChEBI" id="CHEBI:29105"/>
        <note>catalytic</note>
    </ligand>
</feature>
<dbReference type="GO" id="GO:0007160">
    <property type="term" value="P:cell-matrix adhesion"/>
    <property type="evidence" value="ECO:0007669"/>
    <property type="project" value="TreeGrafter"/>
</dbReference>
<dbReference type="Pfam" id="PF01400">
    <property type="entry name" value="Astacin"/>
    <property type="match status" value="1"/>
</dbReference>
<feature type="binding site" evidence="4">
    <location>
        <position position="146"/>
    </location>
    <ligand>
        <name>Zn(2+)</name>
        <dbReference type="ChEBI" id="CHEBI:29105"/>
        <note>catalytic</note>
    </ligand>
</feature>